<dbReference type="EMBL" id="BARU01044215">
    <property type="protein sequence ID" value="GAH76669.1"/>
    <property type="molecule type" value="Genomic_DNA"/>
</dbReference>
<organism evidence="1">
    <name type="scientific">marine sediment metagenome</name>
    <dbReference type="NCBI Taxonomy" id="412755"/>
    <lineage>
        <taxon>unclassified sequences</taxon>
        <taxon>metagenomes</taxon>
        <taxon>ecological metagenomes</taxon>
    </lineage>
</organism>
<sequence length="176" mass="20461">HIPLIYWSLELIFSDELIDKYWKFLKQNEVKLSQKASIIVIQDKERANLLALENGISMSKFSFIPNAPKGFYQEKDNNYWHGYFKLHKYQHIVLNAGSIGEGISTKDIIFSVNKWPKDWVFVIHTRFDSSQNTTIKELHDIGNPNRVFFSTRSVSRLKYQELVASADIGIAFYTPA</sequence>
<accession>X1JEA3</accession>
<feature type="non-terminal residue" evidence="1">
    <location>
        <position position="176"/>
    </location>
</feature>
<comment type="caution">
    <text evidence="1">The sequence shown here is derived from an EMBL/GenBank/DDBJ whole genome shotgun (WGS) entry which is preliminary data.</text>
</comment>
<evidence type="ECO:0000313" key="1">
    <source>
        <dbReference type="EMBL" id="GAH76669.1"/>
    </source>
</evidence>
<gene>
    <name evidence="1" type="ORF">S03H2_67510</name>
</gene>
<name>X1JEA3_9ZZZZ</name>
<evidence type="ECO:0008006" key="2">
    <source>
        <dbReference type="Google" id="ProtNLM"/>
    </source>
</evidence>
<dbReference type="AlphaFoldDB" id="X1JEA3"/>
<reference evidence="1" key="1">
    <citation type="journal article" date="2014" name="Front. Microbiol.">
        <title>High frequency of phylogenetically diverse reductive dehalogenase-homologous genes in deep subseafloor sedimentary metagenomes.</title>
        <authorList>
            <person name="Kawai M."/>
            <person name="Futagami T."/>
            <person name="Toyoda A."/>
            <person name="Takaki Y."/>
            <person name="Nishi S."/>
            <person name="Hori S."/>
            <person name="Arai W."/>
            <person name="Tsubouchi T."/>
            <person name="Morono Y."/>
            <person name="Uchiyama I."/>
            <person name="Ito T."/>
            <person name="Fujiyama A."/>
            <person name="Inagaki F."/>
            <person name="Takami H."/>
        </authorList>
    </citation>
    <scope>NUCLEOTIDE SEQUENCE</scope>
    <source>
        <strain evidence="1">Expedition CK06-06</strain>
    </source>
</reference>
<proteinExistence type="predicted"/>
<protein>
    <recommendedName>
        <fullName evidence="2">Glycosyltransferase subfamily 4-like N-terminal domain-containing protein</fullName>
    </recommendedName>
</protein>
<feature type="non-terminal residue" evidence="1">
    <location>
        <position position="1"/>
    </location>
</feature>